<dbReference type="VEuPathDB" id="FungiDB:ATEG_05960"/>
<dbReference type="InterPro" id="IPR036928">
    <property type="entry name" value="AS_sf"/>
</dbReference>
<protein>
    <recommendedName>
        <fullName evidence="3">amidase</fullName>
        <ecNumber evidence="3">3.5.1.4</ecNumber>
    </recommendedName>
</protein>
<comment type="catalytic activity">
    <reaction evidence="1">
        <text>a monocarboxylic acid amide + H2O = a monocarboxylate + NH4(+)</text>
        <dbReference type="Rhea" id="RHEA:12020"/>
        <dbReference type="ChEBI" id="CHEBI:15377"/>
        <dbReference type="ChEBI" id="CHEBI:28938"/>
        <dbReference type="ChEBI" id="CHEBI:35757"/>
        <dbReference type="ChEBI" id="CHEBI:83628"/>
        <dbReference type="EC" id="3.5.1.4"/>
    </reaction>
</comment>
<dbReference type="GO" id="GO:0004040">
    <property type="term" value="F:amidase activity"/>
    <property type="evidence" value="ECO:0007669"/>
    <property type="project" value="UniProtKB-EC"/>
</dbReference>
<dbReference type="InterPro" id="IPR023631">
    <property type="entry name" value="Amidase_dom"/>
</dbReference>
<keyword evidence="8" id="KW-1185">Reference proteome</keyword>
<evidence type="ECO:0000256" key="2">
    <source>
        <dbReference type="ARBA" id="ARBA00009199"/>
    </source>
</evidence>
<feature type="active site" description="Acyl-ester intermediate" evidence="5">
    <location>
        <position position="201"/>
    </location>
</feature>
<reference evidence="7 8" key="1">
    <citation type="submission" date="2020-01" db="EMBL/GenBank/DDBJ databases">
        <title>Aspergillus terreus IFO 6365 whole genome shotgun sequence.</title>
        <authorList>
            <person name="Kanamasa S."/>
            <person name="Takahashi H."/>
        </authorList>
    </citation>
    <scope>NUCLEOTIDE SEQUENCE [LARGE SCALE GENOMIC DNA]</scope>
    <source>
        <strain evidence="7 8">IFO 6365</strain>
    </source>
</reference>
<feature type="binding site" evidence="6">
    <location>
        <position position="177"/>
    </location>
    <ligand>
        <name>substrate</name>
    </ligand>
</feature>
<dbReference type="EMBL" id="BLJY01000007">
    <property type="protein sequence ID" value="GFF17794.1"/>
    <property type="molecule type" value="Genomic_DNA"/>
</dbReference>
<comment type="caution">
    <text evidence="7">The sequence shown here is derived from an EMBL/GenBank/DDBJ whole genome shotgun (WGS) entry which is preliminary data.</text>
</comment>
<sequence length="516" mass="57283">MLSNLPTDVTGIPREFLSDREIELTECTASQLAKRIAERETTSVEVTLAFCHRAATAQQLVNCLTEIFFEDAVRQATELDRVLEETGKPTGPLHGVPFSIKDHYNIKGLRTTAGYISYSKFPPKEKDALVVEILRKAGAVFYVKTNNPQCMMVLETVSNIYGRTLNPKNTKLGAGGSSGGEGALLALRGSPVGLGSDIGGSIRVPAAFNGLYGFKPSGKRVPTSGWECTMIGNDPIPAVAGPLGHSVEDLDLFFKVISAAEPWFHEPLLELPWKIDAELGFYPSCLKIGVMVWDEVVMPHPYITRVMHEVADKLKAAGHDVVEFRPYNHGRAWSDILLPLYFTDGGLDIKNTLAASGEPMFSSAKRLLNDPINKMRDIHDIWRLHTARDVYRTEYLAHWNATASLTRDKKPIDVILCPASCVQGTPHNVKPWWGYCSQWNLLDYPSGILPAGVVREDDKYPDSYHPTNELDEENFKLYDNQLYAGMPVVVQVVGRTLQDEKVMNSMKVINEVVHGK</sequence>
<feature type="binding site" evidence="6">
    <location>
        <position position="151"/>
    </location>
    <ligand>
        <name>substrate</name>
    </ligand>
</feature>
<evidence type="ECO:0000313" key="8">
    <source>
        <dbReference type="Proteomes" id="UP000452235"/>
    </source>
</evidence>
<evidence type="ECO:0000256" key="1">
    <source>
        <dbReference type="ARBA" id="ARBA00001311"/>
    </source>
</evidence>
<feature type="binding site" evidence="6">
    <location>
        <begin position="198"/>
        <end position="201"/>
    </location>
    <ligand>
        <name>substrate</name>
    </ligand>
</feature>
<proteinExistence type="inferred from homology"/>
<dbReference type="Proteomes" id="UP000452235">
    <property type="component" value="Unassembled WGS sequence"/>
</dbReference>
<dbReference type="EC" id="3.5.1.4" evidence="3"/>
<organism evidence="7 8">
    <name type="scientific">Aspergillus terreus</name>
    <dbReference type="NCBI Taxonomy" id="33178"/>
    <lineage>
        <taxon>Eukaryota</taxon>
        <taxon>Fungi</taxon>
        <taxon>Dikarya</taxon>
        <taxon>Ascomycota</taxon>
        <taxon>Pezizomycotina</taxon>
        <taxon>Eurotiomycetes</taxon>
        <taxon>Eurotiomycetidae</taxon>
        <taxon>Eurotiales</taxon>
        <taxon>Aspergillaceae</taxon>
        <taxon>Aspergillus</taxon>
        <taxon>Aspergillus subgen. Circumdati</taxon>
    </lineage>
</organism>
<gene>
    <name evidence="7" type="ORF">ATEIFO6365_0007034300</name>
</gene>
<dbReference type="Gene3D" id="3.90.1300.10">
    <property type="entry name" value="Amidase signature (AS) domain"/>
    <property type="match status" value="1"/>
</dbReference>
<feature type="active site" description="Charge relay system" evidence="5">
    <location>
        <position position="101"/>
    </location>
</feature>
<dbReference type="PANTHER" id="PTHR46072">
    <property type="entry name" value="AMIDASE-RELATED-RELATED"/>
    <property type="match status" value="1"/>
</dbReference>
<dbReference type="SUPFAM" id="SSF75304">
    <property type="entry name" value="Amidase signature (AS) enzymes"/>
    <property type="match status" value="1"/>
</dbReference>
<dbReference type="PIRSF" id="PIRSF001221">
    <property type="entry name" value="Amidase_fungi"/>
    <property type="match status" value="1"/>
</dbReference>
<dbReference type="OrthoDB" id="6428749at2759"/>
<evidence type="ECO:0000313" key="7">
    <source>
        <dbReference type="EMBL" id="GFF17794.1"/>
    </source>
</evidence>
<evidence type="ECO:0000256" key="3">
    <source>
        <dbReference type="ARBA" id="ARBA00012922"/>
    </source>
</evidence>
<name>A0A5M3Z5Y2_ASPTE</name>
<dbReference type="AlphaFoldDB" id="A0A5M3Z5Y2"/>
<dbReference type="Pfam" id="PF01425">
    <property type="entry name" value="Amidase"/>
    <property type="match status" value="1"/>
</dbReference>
<accession>A0A5M3Z5Y2</accession>
<dbReference type="InterPro" id="IPR020556">
    <property type="entry name" value="Amidase_CS"/>
</dbReference>
<evidence type="ECO:0000256" key="6">
    <source>
        <dbReference type="PIRSR" id="PIRSR001221-2"/>
    </source>
</evidence>
<evidence type="ECO:0000256" key="4">
    <source>
        <dbReference type="ARBA" id="ARBA00022801"/>
    </source>
</evidence>
<comment type="similarity">
    <text evidence="2">Belongs to the amidase family.</text>
</comment>
<keyword evidence="4" id="KW-0378">Hydrolase</keyword>
<feature type="active site" description="Charge relay system" evidence="5">
    <location>
        <position position="177"/>
    </location>
</feature>
<evidence type="ECO:0000256" key="5">
    <source>
        <dbReference type="PIRSR" id="PIRSR001221-1"/>
    </source>
</evidence>
<dbReference type="PROSITE" id="PS00571">
    <property type="entry name" value="AMIDASES"/>
    <property type="match status" value="1"/>
</dbReference>